<dbReference type="EMBL" id="JAMZDE010000005">
    <property type="protein sequence ID" value="MCP1338974.1"/>
    <property type="molecule type" value="Genomic_DNA"/>
</dbReference>
<evidence type="ECO:0000313" key="3">
    <source>
        <dbReference type="Proteomes" id="UP001139474"/>
    </source>
</evidence>
<name>A0A9X2FTG4_9GAMM</name>
<dbReference type="PROSITE" id="PS51257">
    <property type="entry name" value="PROKAR_LIPOPROTEIN"/>
    <property type="match status" value="1"/>
</dbReference>
<dbReference type="Gene3D" id="3.40.50.880">
    <property type="match status" value="1"/>
</dbReference>
<feature type="chain" id="PRO_5040761240" evidence="1">
    <location>
        <begin position="26"/>
        <end position="320"/>
    </location>
</feature>
<keyword evidence="1" id="KW-0732">Signal</keyword>
<dbReference type="AlphaFoldDB" id="A0A9X2FTG4"/>
<keyword evidence="3" id="KW-1185">Reference proteome</keyword>
<comment type="caution">
    <text evidence="2">The sequence shown here is derived from an EMBL/GenBank/DDBJ whole genome shotgun (WGS) entry which is preliminary data.</text>
</comment>
<proteinExistence type="predicted"/>
<evidence type="ECO:0000256" key="1">
    <source>
        <dbReference type="SAM" id="SignalP"/>
    </source>
</evidence>
<dbReference type="Proteomes" id="UP001139474">
    <property type="component" value="Unassembled WGS sequence"/>
</dbReference>
<gene>
    <name evidence="2" type="ORF">NJR55_05145</name>
</gene>
<accession>A0A9X2FTG4</accession>
<organism evidence="2 3">
    <name type="scientific">Idiomarina rhizosphaerae</name>
    <dbReference type="NCBI Taxonomy" id="2961572"/>
    <lineage>
        <taxon>Bacteria</taxon>
        <taxon>Pseudomonadati</taxon>
        <taxon>Pseudomonadota</taxon>
        <taxon>Gammaproteobacteria</taxon>
        <taxon>Alteromonadales</taxon>
        <taxon>Idiomarinaceae</taxon>
        <taxon>Idiomarina</taxon>
    </lineage>
</organism>
<protein>
    <submittedName>
        <fullName evidence="2">DUF4350 domain-containing protein</fullName>
    </submittedName>
</protein>
<sequence>MKLLSRLIFLCLVLAISACSDSSQQADRDFQPHGSTTSLISDASPLVIVDEAHNNFLTISGRYKPFEQVLSNNGYKVRSNTKSFTSDRLNRADILVIANALDRNRSDWQPPFGSALDDDEVNNIKKWVSDGGSLLLIADHTPFPKVVENLALAFGFEFTNGHVGSYVFRSADNTLAEHPITTGSSNNSSREPLMPVSTKALNEKSSPFGQVTQVKTFGGSAFKAPNEATSLLTIGQGAVSIEPLIPFQVTSSTPRISMNGWSQGAVLKFGKGRVAVFSEGMMFSSQLDLKTGKKYGLRAVGAEQNEQFLLNILFWLSSAN</sequence>
<dbReference type="InterPro" id="IPR029062">
    <property type="entry name" value="Class_I_gatase-like"/>
</dbReference>
<feature type="signal peptide" evidence="1">
    <location>
        <begin position="1"/>
        <end position="25"/>
    </location>
</feature>
<dbReference type="RefSeq" id="WP_253618436.1">
    <property type="nucleotide sequence ID" value="NZ_JAMZDE010000005.1"/>
</dbReference>
<dbReference type="SUPFAM" id="SSF52317">
    <property type="entry name" value="Class I glutamine amidotransferase-like"/>
    <property type="match status" value="1"/>
</dbReference>
<evidence type="ECO:0000313" key="2">
    <source>
        <dbReference type="EMBL" id="MCP1338974.1"/>
    </source>
</evidence>
<reference evidence="2" key="1">
    <citation type="submission" date="2022-06" db="EMBL/GenBank/DDBJ databases">
        <title>Idiomarina rhizosphaerae M1R2S28.</title>
        <authorList>
            <person name="Sun J.-Q."/>
            <person name="Li L.-F."/>
        </authorList>
    </citation>
    <scope>NUCLEOTIDE SEQUENCE</scope>
    <source>
        <strain evidence="2">M1R2S28</strain>
    </source>
</reference>